<keyword evidence="2" id="KW-1185">Reference proteome</keyword>
<dbReference type="RefSeq" id="WP_323355657.1">
    <property type="nucleotide sequence ID" value="NZ_JAYGHY010000005.1"/>
</dbReference>
<dbReference type="Pfam" id="PF04134">
    <property type="entry name" value="DCC1-like"/>
    <property type="match status" value="1"/>
</dbReference>
<sequence>MPTPSALSDPTARSLDAEQPLRLVYDGGCPFCRHFALSSELRSGIANLRIVDGRADTDLRRDLRARGMPLAEGAVLLQGDRAWHGADAVRHLCELMRPSDPLLRLLVPLFSGPSRSERLYPLLLGARRLALALKGLPLDPDRP</sequence>
<dbReference type="InterPro" id="IPR007263">
    <property type="entry name" value="DCC1-like"/>
</dbReference>
<dbReference type="EMBL" id="JAYGHY010000005">
    <property type="protein sequence ID" value="MEA5441525.1"/>
    <property type="molecule type" value="Genomic_DNA"/>
</dbReference>
<gene>
    <name evidence="1" type="ORF">VB739_03060</name>
</gene>
<organism evidence="1 2">
    <name type="scientific">Cyanobium gracile UHCC 0281</name>
    <dbReference type="NCBI Taxonomy" id="3110309"/>
    <lineage>
        <taxon>Bacteria</taxon>
        <taxon>Bacillati</taxon>
        <taxon>Cyanobacteriota</taxon>
        <taxon>Cyanophyceae</taxon>
        <taxon>Synechococcales</taxon>
        <taxon>Prochlorococcaceae</taxon>
        <taxon>Cyanobium</taxon>
    </lineage>
</organism>
<dbReference type="Proteomes" id="UP001302329">
    <property type="component" value="Unassembled WGS sequence"/>
</dbReference>
<comment type="caution">
    <text evidence="1">The sequence shown here is derived from an EMBL/GenBank/DDBJ whole genome shotgun (WGS) entry which is preliminary data.</text>
</comment>
<evidence type="ECO:0000313" key="1">
    <source>
        <dbReference type="EMBL" id="MEA5441525.1"/>
    </source>
</evidence>
<name>A0ABU5SSS3_9CYAN</name>
<proteinExistence type="predicted"/>
<protein>
    <submittedName>
        <fullName evidence="1">DCC1-like thiol-disulfide oxidoreductase family protein</fullName>
    </submittedName>
</protein>
<evidence type="ECO:0000313" key="2">
    <source>
        <dbReference type="Proteomes" id="UP001302329"/>
    </source>
</evidence>
<accession>A0ABU5SSS3</accession>
<reference evidence="1 2" key="1">
    <citation type="submission" date="2023-12" db="EMBL/GenBank/DDBJ databases">
        <title>Baltic Sea Cyanobacteria.</title>
        <authorList>
            <person name="Delbaje E."/>
            <person name="Fewer D.P."/>
            <person name="Shishido T.K."/>
        </authorList>
    </citation>
    <scope>NUCLEOTIDE SEQUENCE [LARGE SCALE GENOMIC DNA]</scope>
    <source>
        <strain evidence="1 2">UHCC 0281</strain>
    </source>
</reference>